<gene>
    <name evidence="2" type="ORF">L596_029646</name>
</gene>
<dbReference type="EMBL" id="AZBU02000012">
    <property type="protein sequence ID" value="TKR60060.1"/>
    <property type="molecule type" value="Genomic_DNA"/>
</dbReference>
<reference evidence="2 3" key="2">
    <citation type="journal article" date="2019" name="G3 (Bethesda)">
        <title>Hybrid Assembly of the Genome of the Entomopathogenic Nematode Steinernema carpocapsae Identifies the X-Chromosome.</title>
        <authorList>
            <person name="Serra L."/>
            <person name="Macchietto M."/>
            <person name="Macias-Munoz A."/>
            <person name="McGill C.J."/>
            <person name="Rodriguez I.M."/>
            <person name="Rodriguez B."/>
            <person name="Murad R."/>
            <person name="Mortazavi A."/>
        </authorList>
    </citation>
    <scope>NUCLEOTIDE SEQUENCE [LARGE SCALE GENOMIC DNA]</scope>
    <source>
        <strain evidence="2 3">ALL</strain>
    </source>
</reference>
<feature type="region of interest" description="Disordered" evidence="1">
    <location>
        <begin position="177"/>
        <end position="197"/>
    </location>
</feature>
<protein>
    <submittedName>
        <fullName evidence="2">Uncharacterized protein</fullName>
    </submittedName>
</protein>
<sequence>MLPSISYVKRIEICSAFDFLSSTPSSKGIGAPSIEYLINVTTGDLSKAFSIISWKFLFLRSNLTKVTNFAGLSTEWKSSAMTSENESGKIVLSNWPNCRAETLATAMIPIDGEEAVPGTSGSRSGIFKYDDNEILTKKGLKKKRKLIEKSADMEIGAGAGPVARTRPPRNKHVRIRLRPSEKSEESAEAFSQRPEPSAATGDMLFPCLKHIAHFNFTASSILPRIRRHNSSWNGGVATWTPPERPTGEADVSCDWNPVILTLAAFFAMTYHGSVVGYSEGLDLSEDLPEVRRRDGHGAEGLGEARVHLFSDDACSINMSFWGFKHIVHFVILFVPTFCP</sequence>
<evidence type="ECO:0000256" key="1">
    <source>
        <dbReference type="SAM" id="MobiDB-lite"/>
    </source>
</evidence>
<proteinExistence type="predicted"/>
<dbReference type="Proteomes" id="UP000298663">
    <property type="component" value="Unassembled WGS sequence"/>
</dbReference>
<comment type="caution">
    <text evidence="2">The sequence shown here is derived from an EMBL/GenBank/DDBJ whole genome shotgun (WGS) entry which is preliminary data.</text>
</comment>
<evidence type="ECO:0000313" key="3">
    <source>
        <dbReference type="Proteomes" id="UP000298663"/>
    </source>
</evidence>
<evidence type="ECO:0000313" key="2">
    <source>
        <dbReference type="EMBL" id="TKR60060.1"/>
    </source>
</evidence>
<reference evidence="2 3" key="1">
    <citation type="journal article" date="2015" name="Genome Biol.">
        <title>Comparative genomics of Steinernema reveals deeply conserved gene regulatory networks.</title>
        <authorList>
            <person name="Dillman A.R."/>
            <person name="Macchietto M."/>
            <person name="Porter C.F."/>
            <person name="Rogers A."/>
            <person name="Williams B."/>
            <person name="Antoshechkin I."/>
            <person name="Lee M.M."/>
            <person name="Goodwin Z."/>
            <person name="Lu X."/>
            <person name="Lewis E.E."/>
            <person name="Goodrich-Blair H."/>
            <person name="Stock S.P."/>
            <person name="Adams B.J."/>
            <person name="Sternberg P.W."/>
            <person name="Mortazavi A."/>
        </authorList>
    </citation>
    <scope>NUCLEOTIDE SEQUENCE [LARGE SCALE GENOMIC DNA]</scope>
    <source>
        <strain evidence="2 3">ALL</strain>
    </source>
</reference>
<dbReference type="AlphaFoldDB" id="A0A4U5LV93"/>
<accession>A0A4U5LV93</accession>
<keyword evidence="3" id="KW-1185">Reference proteome</keyword>
<name>A0A4U5LV93_STECR</name>
<organism evidence="2 3">
    <name type="scientific">Steinernema carpocapsae</name>
    <name type="common">Entomopathogenic nematode</name>
    <dbReference type="NCBI Taxonomy" id="34508"/>
    <lineage>
        <taxon>Eukaryota</taxon>
        <taxon>Metazoa</taxon>
        <taxon>Ecdysozoa</taxon>
        <taxon>Nematoda</taxon>
        <taxon>Chromadorea</taxon>
        <taxon>Rhabditida</taxon>
        <taxon>Tylenchina</taxon>
        <taxon>Panagrolaimomorpha</taxon>
        <taxon>Strongyloidoidea</taxon>
        <taxon>Steinernematidae</taxon>
        <taxon>Steinernema</taxon>
    </lineage>
</organism>